<dbReference type="Proteomes" id="UP001159363">
    <property type="component" value="Chromosome X"/>
</dbReference>
<evidence type="ECO:0000256" key="1">
    <source>
        <dbReference type="SAM" id="MobiDB-lite"/>
    </source>
</evidence>
<evidence type="ECO:0000313" key="3">
    <source>
        <dbReference type="Proteomes" id="UP001159363"/>
    </source>
</evidence>
<feature type="region of interest" description="Disordered" evidence="1">
    <location>
        <begin position="106"/>
        <end position="134"/>
    </location>
</feature>
<feature type="region of interest" description="Disordered" evidence="1">
    <location>
        <begin position="1"/>
        <end position="26"/>
    </location>
</feature>
<reference evidence="2 3" key="1">
    <citation type="submission" date="2023-02" db="EMBL/GenBank/DDBJ databases">
        <title>LHISI_Scaffold_Assembly.</title>
        <authorList>
            <person name="Stuart O.P."/>
            <person name="Cleave R."/>
            <person name="Magrath M.J.L."/>
            <person name="Mikheyev A.S."/>
        </authorList>
    </citation>
    <scope>NUCLEOTIDE SEQUENCE [LARGE SCALE GENOMIC DNA]</scope>
    <source>
        <strain evidence="2">Daus_M_001</strain>
        <tissue evidence="2">Leg muscle</tissue>
    </source>
</reference>
<keyword evidence="3" id="KW-1185">Reference proteome</keyword>
<feature type="compositionally biased region" description="Basic and acidic residues" evidence="1">
    <location>
        <begin position="15"/>
        <end position="26"/>
    </location>
</feature>
<feature type="region of interest" description="Disordered" evidence="1">
    <location>
        <begin position="58"/>
        <end position="93"/>
    </location>
</feature>
<protein>
    <submittedName>
        <fullName evidence="2">Uncharacterized protein</fullName>
    </submittedName>
</protein>
<sequence>MKATRAVCRSHHTRHEQTTHDTKAVGSSVHEEPALVQWEQKLLCQICTVLGRVLHYQSQSGENEGGDHPPPETPGENPAREQNSQIPQRGNIDTLTKINIIARLLFPDLQGEQRKPNVSEPEEEGELTAEPHRS</sequence>
<dbReference type="EMBL" id="JARBHB010000004">
    <property type="protein sequence ID" value="KAJ8885629.1"/>
    <property type="molecule type" value="Genomic_DNA"/>
</dbReference>
<gene>
    <name evidence="2" type="ORF">PR048_011827</name>
</gene>
<proteinExistence type="predicted"/>
<organism evidence="2 3">
    <name type="scientific">Dryococelus australis</name>
    <dbReference type="NCBI Taxonomy" id="614101"/>
    <lineage>
        <taxon>Eukaryota</taxon>
        <taxon>Metazoa</taxon>
        <taxon>Ecdysozoa</taxon>
        <taxon>Arthropoda</taxon>
        <taxon>Hexapoda</taxon>
        <taxon>Insecta</taxon>
        <taxon>Pterygota</taxon>
        <taxon>Neoptera</taxon>
        <taxon>Polyneoptera</taxon>
        <taxon>Phasmatodea</taxon>
        <taxon>Verophasmatodea</taxon>
        <taxon>Anareolatae</taxon>
        <taxon>Phasmatidae</taxon>
        <taxon>Eurycanthinae</taxon>
        <taxon>Dryococelus</taxon>
    </lineage>
</organism>
<feature type="compositionally biased region" description="Polar residues" evidence="1">
    <location>
        <begin position="80"/>
        <end position="93"/>
    </location>
</feature>
<evidence type="ECO:0000313" key="2">
    <source>
        <dbReference type="EMBL" id="KAJ8885629.1"/>
    </source>
</evidence>
<name>A0ABQ9HMN3_9NEOP</name>
<accession>A0ABQ9HMN3</accession>
<comment type="caution">
    <text evidence="2">The sequence shown here is derived from an EMBL/GenBank/DDBJ whole genome shotgun (WGS) entry which is preliminary data.</text>
</comment>